<reference evidence="2 3" key="1">
    <citation type="submission" date="2024-03" db="EMBL/GenBank/DDBJ databases">
        <authorList>
            <person name="Gkanogiannis A."/>
            <person name="Becerra Lopez-Lavalle L."/>
        </authorList>
    </citation>
    <scope>NUCLEOTIDE SEQUENCE [LARGE SCALE GENOMIC DNA]</scope>
</reference>
<keyword evidence="1" id="KW-0472">Membrane</keyword>
<dbReference type="EMBL" id="OZ021745">
    <property type="protein sequence ID" value="CAK9312387.1"/>
    <property type="molecule type" value="Genomic_DNA"/>
</dbReference>
<keyword evidence="1" id="KW-0812">Transmembrane</keyword>
<feature type="transmembrane region" description="Helical" evidence="1">
    <location>
        <begin position="12"/>
        <end position="29"/>
    </location>
</feature>
<evidence type="ECO:0000313" key="3">
    <source>
        <dbReference type="Proteomes" id="UP001642487"/>
    </source>
</evidence>
<keyword evidence="1" id="KW-1133">Transmembrane helix</keyword>
<gene>
    <name evidence="2" type="ORF">CITCOLO1_LOCUS4073</name>
</gene>
<keyword evidence="3" id="KW-1185">Reference proteome</keyword>
<evidence type="ECO:0000256" key="1">
    <source>
        <dbReference type="SAM" id="Phobius"/>
    </source>
</evidence>
<sequence length="72" mass="7726">MQLNSDLNDSIILCEIIVCFGTLSFPVILKHDNSGVSYSPEGMEFAPVGAGIGGRKAEVNCSSLKQLLVVLW</sequence>
<proteinExistence type="predicted"/>
<organism evidence="2 3">
    <name type="scientific">Citrullus colocynthis</name>
    <name type="common">colocynth</name>
    <dbReference type="NCBI Taxonomy" id="252529"/>
    <lineage>
        <taxon>Eukaryota</taxon>
        <taxon>Viridiplantae</taxon>
        <taxon>Streptophyta</taxon>
        <taxon>Embryophyta</taxon>
        <taxon>Tracheophyta</taxon>
        <taxon>Spermatophyta</taxon>
        <taxon>Magnoliopsida</taxon>
        <taxon>eudicotyledons</taxon>
        <taxon>Gunneridae</taxon>
        <taxon>Pentapetalae</taxon>
        <taxon>rosids</taxon>
        <taxon>fabids</taxon>
        <taxon>Cucurbitales</taxon>
        <taxon>Cucurbitaceae</taxon>
        <taxon>Benincaseae</taxon>
        <taxon>Citrullus</taxon>
    </lineage>
</organism>
<evidence type="ECO:0000313" key="2">
    <source>
        <dbReference type="EMBL" id="CAK9312387.1"/>
    </source>
</evidence>
<dbReference type="Proteomes" id="UP001642487">
    <property type="component" value="Chromosome 11"/>
</dbReference>
<protein>
    <submittedName>
        <fullName evidence="2">Uncharacterized protein</fullName>
    </submittedName>
</protein>
<accession>A0ABP0XXD9</accession>
<name>A0ABP0XXD9_9ROSI</name>